<proteinExistence type="predicted"/>
<feature type="transmembrane region" description="Helical" evidence="3">
    <location>
        <begin position="101"/>
        <end position="121"/>
    </location>
</feature>
<dbReference type="RefSeq" id="WP_079588505.1">
    <property type="nucleotide sequence ID" value="NZ_CP154629.1"/>
</dbReference>
<evidence type="ECO:0000313" key="5">
    <source>
        <dbReference type="Proteomes" id="UP000243406"/>
    </source>
</evidence>
<accession>A0A1T4ZY38</accession>
<evidence type="ECO:0000256" key="1">
    <source>
        <dbReference type="ARBA" id="ARBA00022692"/>
    </source>
</evidence>
<dbReference type="GO" id="GO:0016020">
    <property type="term" value="C:membrane"/>
    <property type="evidence" value="ECO:0007669"/>
    <property type="project" value="InterPro"/>
</dbReference>
<dbReference type="PANTHER" id="PTHR37815:SF3">
    <property type="entry name" value="UPF0397 PROTEIN SPR0429"/>
    <property type="match status" value="1"/>
</dbReference>
<feature type="transmembrane region" description="Helical" evidence="3">
    <location>
        <begin position="40"/>
        <end position="65"/>
    </location>
</feature>
<dbReference type="AlphaFoldDB" id="A0A1T4ZY38"/>
<feature type="transmembrane region" description="Helical" evidence="3">
    <location>
        <begin position="133"/>
        <end position="154"/>
    </location>
</feature>
<dbReference type="Pfam" id="PF07155">
    <property type="entry name" value="ECF-ribofla_trS"/>
    <property type="match status" value="1"/>
</dbReference>
<feature type="transmembrane region" description="Helical" evidence="3">
    <location>
        <begin position="7"/>
        <end position="28"/>
    </location>
</feature>
<dbReference type="OrthoDB" id="411368at2"/>
<evidence type="ECO:0000313" key="4">
    <source>
        <dbReference type="EMBL" id="SKB27632.1"/>
    </source>
</evidence>
<dbReference type="Gene3D" id="1.10.1760.20">
    <property type="match status" value="1"/>
</dbReference>
<dbReference type="Proteomes" id="UP000243406">
    <property type="component" value="Unassembled WGS sequence"/>
</dbReference>
<dbReference type="EMBL" id="FUYN01000001">
    <property type="protein sequence ID" value="SKB27632.1"/>
    <property type="molecule type" value="Genomic_DNA"/>
</dbReference>
<keyword evidence="5" id="KW-1185">Reference proteome</keyword>
<feature type="transmembrane region" description="Helical" evidence="3">
    <location>
        <begin position="71"/>
        <end position="94"/>
    </location>
</feature>
<keyword evidence="3" id="KW-0472">Membrane</keyword>
<keyword evidence="2 3" id="KW-1133">Transmembrane helix</keyword>
<gene>
    <name evidence="4" type="ORF">SAMN02745120_0531</name>
</gene>
<protein>
    <submittedName>
        <fullName evidence="4">Uncharacterized membrane protein</fullName>
    </submittedName>
</protein>
<dbReference type="InterPro" id="IPR009825">
    <property type="entry name" value="ECF_substrate-spec-like"/>
</dbReference>
<evidence type="ECO:0000256" key="2">
    <source>
        <dbReference type="ARBA" id="ARBA00022989"/>
    </source>
</evidence>
<keyword evidence="1 3" id="KW-0812">Transmembrane</keyword>
<sequence length="167" mass="17941">MNKTHKLVTYSLLIALVCVGTMFIKIHVPATNGYVNIGDAFIIISSLMFGPVAGMIAGGIGSAMADLLSGYAHFAVFTLIVKGIEGYIIGWLFVKFGGTKLAGMYSSLAGVAFMVLGYFMVETVMYSSYKVALQSIAFNGVQALASFIIGYPVFSYISKNVRLKFNV</sequence>
<dbReference type="PANTHER" id="PTHR37815">
    <property type="entry name" value="UPF0397 PROTEIN BC_2624-RELATED"/>
    <property type="match status" value="1"/>
</dbReference>
<evidence type="ECO:0000256" key="3">
    <source>
        <dbReference type="SAM" id="Phobius"/>
    </source>
</evidence>
<organism evidence="4 5">
    <name type="scientific">Acetoanaerobium noterae</name>
    <dbReference type="NCBI Taxonomy" id="745369"/>
    <lineage>
        <taxon>Bacteria</taxon>
        <taxon>Bacillati</taxon>
        <taxon>Bacillota</taxon>
        <taxon>Clostridia</taxon>
        <taxon>Peptostreptococcales</taxon>
        <taxon>Filifactoraceae</taxon>
        <taxon>Acetoanaerobium</taxon>
    </lineage>
</organism>
<reference evidence="5" key="1">
    <citation type="submission" date="2017-02" db="EMBL/GenBank/DDBJ databases">
        <authorList>
            <person name="Varghese N."/>
            <person name="Submissions S."/>
        </authorList>
    </citation>
    <scope>NUCLEOTIDE SEQUENCE [LARGE SCALE GENOMIC DNA]</scope>
    <source>
        <strain evidence="5">ATCC 35199</strain>
    </source>
</reference>
<name>A0A1T4ZY38_9FIRM</name>